<protein>
    <recommendedName>
        <fullName evidence="1">Recombinase domain-containing protein</fullName>
    </recommendedName>
</protein>
<dbReference type="GO" id="GO:0000150">
    <property type="term" value="F:DNA strand exchange activity"/>
    <property type="evidence" value="ECO:0007669"/>
    <property type="project" value="InterPro"/>
</dbReference>
<evidence type="ECO:0000313" key="3">
    <source>
        <dbReference type="Proteomes" id="UP000193920"/>
    </source>
</evidence>
<evidence type="ECO:0000259" key="1">
    <source>
        <dbReference type="Pfam" id="PF07508"/>
    </source>
</evidence>
<name>A0A1Y2ALY4_9FUNG</name>
<dbReference type="InterPro" id="IPR038109">
    <property type="entry name" value="DNA_bind_recomb_sf"/>
</dbReference>
<reference evidence="2 3" key="1">
    <citation type="submission" date="2016-08" db="EMBL/GenBank/DDBJ databases">
        <title>A Parts List for Fungal Cellulosomes Revealed by Comparative Genomics.</title>
        <authorList>
            <consortium name="DOE Joint Genome Institute"/>
            <person name="Haitjema C.H."/>
            <person name="Gilmore S.P."/>
            <person name="Henske J.K."/>
            <person name="Solomon K.V."/>
            <person name="De Groot R."/>
            <person name="Kuo A."/>
            <person name="Mondo S.J."/>
            <person name="Salamov A.A."/>
            <person name="Labutti K."/>
            <person name="Zhao Z."/>
            <person name="Chiniquy J."/>
            <person name="Barry K."/>
            <person name="Brewer H.M."/>
            <person name="Purvine S.O."/>
            <person name="Wright A.T."/>
            <person name="Boxma B."/>
            <person name="Van Alen T."/>
            <person name="Hackstein J.H."/>
            <person name="Baker S.E."/>
            <person name="Grigoriev I.V."/>
            <person name="O'Malley M.A."/>
        </authorList>
    </citation>
    <scope>NUCLEOTIDE SEQUENCE [LARGE SCALE GENOMIC DNA]</scope>
    <source>
        <strain evidence="2 3">G1</strain>
    </source>
</reference>
<dbReference type="Proteomes" id="UP000193920">
    <property type="component" value="Unassembled WGS sequence"/>
</dbReference>
<comment type="caution">
    <text evidence="2">The sequence shown here is derived from an EMBL/GenBank/DDBJ whole genome shotgun (WGS) entry which is preliminary data.</text>
</comment>
<proteinExistence type="predicted"/>
<sequence length="144" mass="16919">MDSNEFIYGYIKDPYNPNNFILDYEAAKIVKYIFYSKVNGSTDKEIIDNLNLRGIPTISKYEKNNNFSFSFIDHKNWTENDIKLIINNTLYLGSNSKINRINSSTSIFKNVEPLIDEVIFKIIHPEYQNNKVYPMPSKIIMIIY</sequence>
<feature type="domain" description="Recombinase" evidence="1">
    <location>
        <begin position="25"/>
        <end position="124"/>
    </location>
</feature>
<evidence type="ECO:0000313" key="2">
    <source>
        <dbReference type="EMBL" id="ORY23502.1"/>
    </source>
</evidence>
<gene>
    <name evidence="2" type="ORF">LY90DRAFT_123454</name>
</gene>
<keyword evidence="3" id="KW-1185">Reference proteome</keyword>
<dbReference type="InterPro" id="IPR011109">
    <property type="entry name" value="DNA_bind_recombinase_dom"/>
</dbReference>
<dbReference type="EMBL" id="MCOG01000233">
    <property type="protein sequence ID" value="ORY23502.1"/>
    <property type="molecule type" value="Genomic_DNA"/>
</dbReference>
<dbReference type="OrthoDB" id="10671516at2759"/>
<dbReference type="AlphaFoldDB" id="A0A1Y2ALY4"/>
<accession>A0A1Y2ALY4</accession>
<dbReference type="GO" id="GO:0003677">
    <property type="term" value="F:DNA binding"/>
    <property type="evidence" value="ECO:0007669"/>
    <property type="project" value="InterPro"/>
</dbReference>
<organism evidence="2 3">
    <name type="scientific">Neocallimastix californiae</name>
    <dbReference type="NCBI Taxonomy" id="1754190"/>
    <lineage>
        <taxon>Eukaryota</taxon>
        <taxon>Fungi</taxon>
        <taxon>Fungi incertae sedis</taxon>
        <taxon>Chytridiomycota</taxon>
        <taxon>Chytridiomycota incertae sedis</taxon>
        <taxon>Neocallimastigomycetes</taxon>
        <taxon>Neocallimastigales</taxon>
        <taxon>Neocallimastigaceae</taxon>
        <taxon>Neocallimastix</taxon>
    </lineage>
</organism>
<dbReference type="Pfam" id="PF07508">
    <property type="entry name" value="Recombinase"/>
    <property type="match status" value="1"/>
</dbReference>
<dbReference type="Gene3D" id="3.90.1750.20">
    <property type="entry name" value="Putative Large Serine Recombinase, Chain B, Domain 2"/>
    <property type="match status" value="1"/>
</dbReference>